<accession>A0A831RNH8</accession>
<dbReference type="PRINTS" id="PR01438">
    <property type="entry name" value="UNVRSLSTRESS"/>
</dbReference>
<evidence type="ECO:0000256" key="1">
    <source>
        <dbReference type="ARBA" id="ARBA00008791"/>
    </source>
</evidence>
<dbReference type="InterPro" id="IPR006016">
    <property type="entry name" value="UspA"/>
</dbReference>
<sequence length="142" mass="15300">MFKKILMPIDLQETHLAVKAVKIAIDEARKHGAEVYVMTVMPGFGMPMVASFFPDNAMKKALKEIGAELKRYIAANFPKDVTVHPVITEGSPAERILAQAKTIGADLIIIPSHAQSLGQVFLGSCAAKVVEHATCSVMVIKG</sequence>
<proteinExistence type="inferred from homology"/>
<evidence type="ECO:0000259" key="2">
    <source>
        <dbReference type="Pfam" id="PF00582"/>
    </source>
</evidence>
<dbReference type="CDD" id="cd00293">
    <property type="entry name" value="USP-like"/>
    <property type="match status" value="1"/>
</dbReference>
<gene>
    <name evidence="3" type="ORF">ENI96_10160</name>
</gene>
<evidence type="ECO:0000313" key="3">
    <source>
        <dbReference type="EMBL" id="HEB96778.1"/>
    </source>
</evidence>
<comment type="caution">
    <text evidence="3">The sequence shown here is derived from an EMBL/GenBank/DDBJ whole genome shotgun (WGS) entry which is preliminary data.</text>
</comment>
<comment type="similarity">
    <text evidence="1">Belongs to the universal stress protein A family.</text>
</comment>
<dbReference type="AlphaFoldDB" id="A0A831RNH8"/>
<dbReference type="EMBL" id="DRKP01000117">
    <property type="protein sequence ID" value="HEB96778.1"/>
    <property type="molecule type" value="Genomic_DNA"/>
</dbReference>
<dbReference type="PANTHER" id="PTHR46268:SF6">
    <property type="entry name" value="UNIVERSAL STRESS PROTEIN UP12"/>
    <property type="match status" value="1"/>
</dbReference>
<protein>
    <submittedName>
        <fullName evidence="3">Universal stress protein</fullName>
    </submittedName>
</protein>
<dbReference type="InterPro" id="IPR014729">
    <property type="entry name" value="Rossmann-like_a/b/a_fold"/>
</dbReference>
<dbReference type="Pfam" id="PF00582">
    <property type="entry name" value="Usp"/>
    <property type="match status" value="1"/>
</dbReference>
<feature type="domain" description="UspA" evidence="2">
    <location>
        <begin position="1"/>
        <end position="141"/>
    </location>
</feature>
<reference evidence="3" key="1">
    <citation type="journal article" date="2020" name="mSystems">
        <title>Genome- and Community-Level Interaction Insights into Carbon Utilization and Element Cycling Functions of Hydrothermarchaeota in Hydrothermal Sediment.</title>
        <authorList>
            <person name="Zhou Z."/>
            <person name="Liu Y."/>
            <person name="Xu W."/>
            <person name="Pan J."/>
            <person name="Luo Z.H."/>
            <person name="Li M."/>
        </authorList>
    </citation>
    <scope>NUCLEOTIDE SEQUENCE [LARGE SCALE GENOMIC DNA]</scope>
    <source>
        <strain evidence="3">HyVt-443</strain>
    </source>
</reference>
<name>A0A831RNH8_9GAMM</name>
<dbReference type="Proteomes" id="UP000886251">
    <property type="component" value="Unassembled WGS sequence"/>
</dbReference>
<organism evidence="3">
    <name type="scientific">Sedimenticola thiotaurini</name>
    <dbReference type="NCBI Taxonomy" id="1543721"/>
    <lineage>
        <taxon>Bacteria</taxon>
        <taxon>Pseudomonadati</taxon>
        <taxon>Pseudomonadota</taxon>
        <taxon>Gammaproteobacteria</taxon>
        <taxon>Chromatiales</taxon>
        <taxon>Sedimenticolaceae</taxon>
        <taxon>Sedimenticola</taxon>
    </lineage>
</organism>
<dbReference type="InterPro" id="IPR006015">
    <property type="entry name" value="Universal_stress_UspA"/>
</dbReference>
<dbReference type="PANTHER" id="PTHR46268">
    <property type="entry name" value="STRESS RESPONSE PROTEIN NHAX"/>
    <property type="match status" value="1"/>
</dbReference>
<dbReference type="SUPFAM" id="SSF52402">
    <property type="entry name" value="Adenine nucleotide alpha hydrolases-like"/>
    <property type="match status" value="1"/>
</dbReference>
<dbReference type="Gene3D" id="3.40.50.620">
    <property type="entry name" value="HUPs"/>
    <property type="match status" value="1"/>
</dbReference>